<dbReference type="GeneID" id="115624744"/>
<evidence type="ECO:0000256" key="4">
    <source>
        <dbReference type="RuleBase" id="RU004262"/>
    </source>
</evidence>
<dbReference type="Proteomes" id="UP000504634">
    <property type="component" value="Unplaced"/>
</dbReference>
<proteinExistence type="inferred from homology"/>
<evidence type="ECO:0000259" key="6">
    <source>
        <dbReference type="Pfam" id="PF00151"/>
    </source>
</evidence>
<protein>
    <submittedName>
        <fullName evidence="8">Lipase member H-A-like</fullName>
    </submittedName>
</protein>
<dbReference type="Pfam" id="PF00151">
    <property type="entry name" value="Lipase"/>
    <property type="match status" value="1"/>
</dbReference>
<keyword evidence="3" id="KW-0964">Secreted</keyword>
<evidence type="ECO:0000313" key="7">
    <source>
        <dbReference type="Proteomes" id="UP000504634"/>
    </source>
</evidence>
<comment type="similarity">
    <text evidence="2 4">Belongs to the AB hydrolase superfamily. Lipase family.</text>
</comment>
<dbReference type="CDD" id="cd00707">
    <property type="entry name" value="Pancreat_lipase_like"/>
    <property type="match status" value="1"/>
</dbReference>
<reference evidence="8" key="1">
    <citation type="submission" date="2025-08" db="UniProtKB">
        <authorList>
            <consortium name="RefSeq"/>
        </authorList>
    </citation>
    <scope>IDENTIFICATION</scope>
    <source>
        <strain evidence="8">11010-0011.00</strain>
        <tissue evidence="8">Whole body</tissue>
    </source>
</reference>
<dbReference type="PANTHER" id="PTHR11610">
    <property type="entry name" value="LIPASE"/>
    <property type="match status" value="1"/>
</dbReference>
<dbReference type="RefSeq" id="XP_030375433.1">
    <property type="nucleotide sequence ID" value="XM_030519573.1"/>
</dbReference>
<sequence>MKIFFIILVLLISVSVTVQVSHQFHQKDSEDDNAVSFFLYTHWNINYAQQIGPIGASIAESHFRRAFPTVFVIHGRRQGLTSKMNSKIARALLSSSHYNIIIVDWQEMSVLDYALAAAAVPKVGDKVGKFINHLSRYHGLFLSRLTIVGFDLGAHVAGFAGKTVGSGEIGSIIALDAALLLFNVYPPHKRLDSSDARYVEAIHTNAGGEGFLVPIGHADFYPNGGIIQPGCPTTKCNHNRSIDYYVEALKYNNFGSITCKDYIAATINACGNTLSSVRMGNIANSMRNKGIYYVPVKKEPPYGTISAIFNSF</sequence>
<dbReference type="PRINTS" id="PR00821">
    <property type="entry name" value="TAGLIPASE"/>
</dbReference>
<accession>A0A6J2TJW9</accession>
<comment type="subcellular location">
    <subcellularLocation>
        <location evidence="1">Secreted</location>
    </subcellularLocation>
</comment>
<feature type="domain" description="Lipase" evidence="6">
    <location>
        <begin position="23"/>
        <end position="288"/>
    </location>
</feature>
<name>A0A6J2TJW9_DROLE</name>
<dbReference type="AlphaFoldDB" id="A0A6J2TJW9"/>
<feature type="chain" id="PRO_5026794972" evidence="5">
    <location>
        <begin position="20"/>
        <end position="312"/>
    </location>
</feature>
<evidence type="ECO:0000313" key="8">
    <source>
        <dbReference type="RefSeq" id="XP_030375433.1"/>
    </source>
</evidence>
<evidence type="ECO:0000256" key="2">
    <source>
        <dbReference type="ARBA" id="ARBA00010701"/>
    </source>
</evidence>
<evidence type="ECO:0000256" key="3">
    <source>
        <dbReference type="ARBA" id="ARBA00022525"/>
    </source>
</evidence>
<dbReference type="InterPro" id="IPR000734">
    <property type="entry name" value="TAG_lipase"/>
</dbReference>
<dbReference type="GO" id="GO:0017171">
    <property type="term" value="F:serine hydrolase activity"/>
    <property type="evidence" value="ECO:0007669"/>
    <property type="project" value="TreeGrafter"/>
</dbReference>
<feature type="signal peptide" evidence="5">
    <location>
        <begin position="1"/>
        <end position="19"/>
    </location>
</feature>
<dbReference type="GO" id="GO:0005615">
    <property type="term" value="C:extracellular space"/>
    <property type="evidence" value="ECO:0007669"/>
    <property type="project" value="TreeGrafter"/>
</dbReference>
<evidence type="ECO:0000256" key="5">
    <source>
        <dbReference type="SAM" id="SignalP"/>
    </source>
</evidence>
<dbReference type="GO" id="GO:0016042">
    <property type="term" value="P:lipid catabolic process"/>
    <property type="evidence" value="ECO:0007669"/>
    <property type="project" value="TreeGrafter"/>
</dbReference>
<dbReference type="FunFam" id="3.40.50.1820:FF:000076">
    <property type="entry name" value="phospholipase A1"/>
    <property type="match status" value="1"/>
</dbReference>
<keyword evidence="7" id="KW-1185">Reference proteome</keyword>
<dbReference type="SUPFAM" id="SSF53474">
    <property type="entry name" value="alpha/beta-Hydrolases"/>
    <property type="match status" value="1"/>
</dbReference>
<evidence type="ECO:0000256" key="1">
    <source>
        <dbReference type="ARBA" id="ARBA00004613"/>
    </source>
</evidence>
<dbReference type="GO" id="GO:0016298">
    <property type="term" value="F:lipase activity"/>
    <property type="evidence" value="ECO:0007669"/>
    <property type="project" value="InterPro"/>
</dbReference>
<keyword evidence="5" id="KW-0732">Signal</keyword>
<dbReference type="PANTHER" id="PTHR11610:SF150">
    <property type="entry name" value="FI01825P-RELATED"/>
    <property type="match status" value="1"/>
</dbReference>
<dbReference type="OrthoDB" id="199913at2759"/>
<organism evidence="7 8">
    <name type="scientific">Drosophila lebanonensis</name>
    <name type="common">Fruit fly</name>
    <name type="synonym">Scaptodrosophila lebanonensis</name>
    <dbReference type="NCBI Taxonomy" id="7225"/>
    <lineage>
        <taxon>Eukaryota</taxon>
        <taxon>Metazoa</taxon>
        <taxon>Ecdysozoa</taxon>
        <taxon>Arthropoda</taxon>
        <taxon>Hexapoda</taxon>
        <taxon>Insecta</taxon>
        <taxon>Pterygota</taxon>
        <taxon>Neoptera</taxon>
        <taxon>Endopterygota</taxon>
        <taxon>Diptera</taxon>
        <taxon>Brachycera</taxon>
        <taxon>Muscomorpha</taxon>
        <taxon>Ephydroidea</taxon>
        <taxon>Drosophilidae</taxon>
        <taxon>Scaptodrosophila</taxon>
    </lineage>
</organism>
<dbReference type="InterPro" id="IPR013818">
    <property type="entry name" value="Lipase"/>
</dbReference>
<gene>
    <name evidence="8" type="primary">LOC115624744</name>
</gene>
<dbReference type="InterPro" id="IPR033906">
    <property type="entry name" value="Lipase_N"/>
</dbReference>
<dbReference type="Gene3D" id="3.40.50.1820">
    <property type="entry name" value="alpha/beta hydrolase"/>
    <property type="match status" value="1"/>
</dbReference>
<dbReference type="InterPro" id="IPR029058">
    <property type="entry name" value="AB_hydrolase_fold"/>
</dbReference>